<keyword evidence="1" id="KW-0677">Repeat</keyword>
<dbReference type="PANTHER" id="PTHR47926">
    <property type="entry name" value="PENTATRICOPEPTIDE REPEAT-CONTAINING PROTEIN"/>
    <property type="match status" value="1"/>
</dbReference>
<evidence type="ECO:0000313" key="2">
    <source>
        <dbReference type="EMBL" id="KAI5060656.1"/>
    </source>
</evidence>
<sequence length="140" mass="15088">MQFSGLKPDSVTFLSLLSAFRHAGLVPEAVENFQSMHIECGKAPSLKHYAVMIDVMARAGNLKGVEMMLKGMPEQADVCILLGLLGSCCTHGNLEFGKLTFGNAVSLKPTDVSAYVLMSNLYANAEIQDDAMEARMSEIG</sequence>
<evidence type="ECO:0000313" key="3">
    <source>
        <dbReference type="Proteomes" id="UP000886520"/>
    </source>
</evidence>
<dbReference type="Pfam" id="PF01535">
    <property type="entry name" value="PPR"/>
    <property type="match status" value="2"/>
</dbReference>
<evidence type="ECO:0008006" key="4">
    <source>
        <dbReference type="Google" id="ProtNLM"/>
    </source>
</evidence>
<dbReference type="InterPro" id="IPR011990">
    <property type="entry name" value="TPR-like_helical_dom_sf"/>
</dbReference>
<protein>
    <recommendedName>
        <fullName evidence="4">Pentatricopeptide repeat-containing protein</fullName>
    </recommendedName>
</protein>
<dbReference type="Gene3D" id="1.25.40.10">
    <property type="entry name" value="Tetratricopeptide repeat domain"/>
    <property type="match status" value="1"/>
</dbReference>
<dbReference type="InterPro" id="IPR046960">
    <property type="entry name" value="PPR_At4g14850-like_plant"/>
</dbReference>
<dbReference type="EMBL" id="JABFUD020000024">
    <property type="protein sequence ID" value="KAI5060656.1"/>
    <property type="molecule type" value="Genomic_DNA"/>
</dbReference>
<keyword evidence="3" id="KW-1185">Reference proteome</keyword>
<accession>A0A9D4Z5M6</accession>
<dbReference type="InterPro" id="IPR002885">
    <property type="entry name" value="PPR_rpt"/>
</dbReference>
<dbReference type="OrthoDB" id="185373at2759"/>
<name>A0A9D4Z5M6_ADICA</name>
<dbReference type="AlphaFoldDB" id="A0A9D4Z5M6"/>
<dbReference type="Proteomes" id="UP000886520">
    <property type="component" value="Chromosome 24"/>
</dbReference>
<dbReference type="GO" id="GO:0009451">
    <property type="term" value="P:RNA modification"/>
    <property type="evidence" value="ECO:0007669"/>
    <property type="project" value="InterPro"/>
</dbReference>
<reference evidence="2" key="1">
    <citation type="submission" date="2021-01" db="EMBL/GenBank/DDBJ databases">
        <title>Adiantum capillus-veneris genome.</title>
        <authorList>
            <person name="Fang Y."/>
            <person name="Liao Q."/>
        </authorList>
    </citation>
    <scope>NUCLEOTIDE SEQUENCE</scope>
    <source>
        <strain evidence="2">H3</strain>
        <tissue evidence="2">Leaf</tissue>
    </source>
</reference>
<evidence type="ECO:0000256" key="1">
    <source>
        <dbReference type="ARBA" id="ARBA00022737"/>
    </source>
</evidence>
<comment type="caution">
    <text evidence="2">The sequence shown here is derived from an EMBL/GenBank/DDBJ whole genome shotgun (WGS) entry which is preliminary data.</text>
</comment>
<proteinExistence type="predicted"/>
<dbReference type="GO" id="GO:0003723">
    <property type="term" value="F:RNA binding"/>
    <property type="evidence" value="ECO:0007669"/>
    <property type="project" value="InterPro"/>
</dbReference>
<gene>
    <name evidence="2" type="ORF">GOP47_0025076</name>
</gene>
<organism evidence="2 3">
    <name type="scientific">Adiantum capillus-veneris</name>
    <name type="common">Maidenhair fern</name>
    <dbReference type="NCBI Taxonomy" id="13818"/>
    <lineage>
        <taxon>Eukaryota</taxon>
        <taxon>Viridiplantae</taxon>
        <taxon>Streptophyta</taxon>
        <taxon>Embryophyta</taxon>
        <taxon>Tracheophyta</taxon>
        <taxon>Polypodiopsida</taxon>
        <taxon>Polypodiidae</taxon>
        <taxon>Polypodiales</taxon>
        <taxon>Pteridineae</taxon>
        <taxon>Pteridaceae</taxon>
        <taxon>Vittarioideae</taxon>
        <taxon>Adiantum</taxon>
    </lineage>
</organism>